<dbReference type="EMBL" id="BMNG01000005">
    <property type="protein sequence ID" value="GGO42872.1"/>
    <property type="molecule type" value="Genomic_DNA"/>
</dbReference>
<evidence type="ECO:0000259" key="3">
    <source>
        <dbReference type="Pfam" id="PF13360"/>
    </source>
</evidence>
<dbReference type="InterPro" id="IPR015943">
    <property type="entry name" value="WD40/YVTN_repeat-like_dom_sf"/>
</dbReference>
<keyword evidence="2" id="KW-0812">Transmembrane</keyword>
<dbReference type="PANTHER" id="PTHR34512">
    <property type="entry name" value="CELL SURFACE PROTEIN"/>
    <property type="match status" value="1"/>
</dbReference>
<reference evidence="5" key="1">
    <citation type="journal article" date="2019" name="Int. J. Syst. Evol. Microbiol.">
        <title>The Global Catalogue of Microorganisms (GCM) 10K type strain sequencing project: providing services to taxonomists for standard genome sequencing and annotation.</title>
        <authorList>
            <consortium name="The Broad Institute Genomics Platform"/>
            <consortium name="The Broad Institute Genome Sequencing Center for Infectious Disease"/>
            <person name="Wu L."/>
            <person name="Ma J."/>
        </authorList>
    </citation>
    <scope>NUCLEOTIDE SEQUENCE [LARGE SCALE GENOMIC DNA]</scope>
    <source>
        <strain evidence="5">CGMCC 4.7349</strain>
    </source>
</reference>
<dbReference type="InterPro" id="IPR011047">
    <property type="entry name" value="Quinoprotein_ADH-like_sf"/>
</dbReference>
<gene>
    <name evidence="4" type="ORF">GCM10012286_25360</name>
</gene>
<evidence type="ECO:0000313" key="5">
    <source>
        <dbReference type="Proteomes" id="UP000656881"/>
    </source>
</evidence>
<feature type="transmembrane region" description="Helical" evidence="2">
    <location>
        <begin position="44"/>
        <end position="64"/>
    </location>
</feature>
<keyword evidence="2" id="KW-1133">Transmembrane helix</keyword>
<dbReference type="PANTHER" id="PTHR34512:SF30">
    <property type="entry name" value="OUTER MEMBRANE PROTEIN ASSEMBLY FACTOR BAMB"/>
    <property type="match status" value="1"/>
</dbReference>
<feature type="region of interest" description="Disordered" evidence="1">
    <location>
        <begin position="1"/>
        <end position="42"/>
    </location>
</feature>
<dbReference type="RefSeq" id="WP_189173999.1">
    <property type="nucleotide sequence ID" value="NZ_BMNG01000005.1"/>
</dbReference>
<keyword evidence="5" id="KW-1185">Reference proteome</keyword>
<evidence type="ECO:0000313" key="4">
    <source>
        <dbReference type="EMBL" id="GGO42872.1"/>
    </source>
</evidence>
<dbReference type="InterPro" id="IPR002372">
    <property type="entry name" value="PQQ_rpt_dom"/>
</dbReference>
<dbReference type="InterPro" id="IPR018391">
    <property type="entry name" value="PQQ_b-propeller_rpt"/>
</dbReference>
<dbReference type="SUPFAM" id="SSF50998">
    <property type="entry name" value="Quinoprotein alcohol dehydrogenase-like"/>
    <property type="match status" value="1"/>
</dbReference>
<organism evidence="4 5">
    <name type="scientific">Streptomyces lasiicapitis</name>
    <dbReference type="NCBI Taxonomy" id="1923961"/>
    <lineage>
        <taxon>Bacteria</taxon>
        <taxon>Bacillati</taxon>
        <taxon>Actinomycetota</taxon>
        <taxon>Actinomycetes</taxon>
        <taxon>Kitasatosporales</taxon>
        <taxon>Streptomycetaceae</taxon>
        <taxon>Streptomyces</taxon>
    </lineage>
</organism>
<dbReference type="Gene3D" id="2.130.10.10">
    <property type="entry name" value="YVTN repeat-like/Quinoprotein amine dehydrogenase"/>
    <property type="match status" value="1"/>
</dbReference>
<keyword evidence="2" id="KW-0472">Membrane</keyword>
<evidence type="ECO:0000256" key="1">
    <source>
        <dbReference type="SAM" id="MobiDB-lite"/>
    </source>
</evidence>
<feature type="region of interest" description="Disordered" evidence="1">
    <location>
        <begin position="68"/>
        <end position="121"/>
    </location>
</feature>
<accession>A0ABQ2LTE9</accession>
<evidence type="ECO:0000256" key="2">
    <source>
        <dbReference type="SAM" id="Phobius"/>
    </source>
</evidence>
<dbReference type="Pfam" id="PF13360">
    <property type="entry name" value="PQQ_2"/>
    <property type="match status" value="2"/>
</dbReference>
<feature type="domain" description="Pyrrolo-quinoline quinone repeat" evidence="3">
    <location>
        <begin position="152"/>
        <end position="269"/>
    </location>
</feature>
<feature type="compositionally biased region" description="Basic and acidic residues" evidence="1">
    <location>
        <begin position="87"/>
        <end position="106"/>
    </location>
</feature>
<name>A0ABQ2LTE9_9ACTN</name>
<feature type="domain" description="Pyrrolo-quinoline quinone repeat" evidence="3">
    <location>
        <begin position="303"/>
        <end position="434"/>
    </location>
</feature>
<dbReference type="Proteomes" id="UP000656881">
    <property type="component" value="Unassembled WGS sequence"/>
</dbReference>
<dbReference type="SMART" id="SM00564">
    <property type="entry name" value="PQQ"/>
    <property type="match status" value="3"/>
</dbReference>
<sequence length="535" mass="57135">MVSHESRPEPQQPPQQPVHTPLPGNPYAQPEPPAPTGSTSRTRALAIGAGVLALAVVGAGVFFVTRGDGDGGDGGSREPAAAASKGSQEERDSADAGRKSPEADGEGKDDDGGVVDVNAGRKPGEAKAWLAANDVKLPGKGTTVQDLWRWGGIVAQGMYNEVTAWKSADGTKAWAVRLPGELCDTPVNPSSDGKVVVAYTVSKSQSSKKCNQLQMIDLKTGKKGWHKQLVEHDLSDGTTMTHVSISGSTVVVDQDSTAHAYRVRDGKRLFTTKQNPDGGCLLTGVAGGSKLLQTQICAPATSDQSGRLRKVDPRTGKVEWTYKTKKKWSIDKVYSVDPIVLALRSRGGVDDWAVVAIDERGRQRSWFEPRDGKTEFGMCNESGDSGEGTQNCPGGIADSDGDTFYLASRPKDILGPNKITAFDLRNGKVKWTASYPGRQLLPVSVSGDDRPGVVVYAKPKGETGNGRTLRFGPRGGKPDVLLRHTSAARKIETYMFAGHTLYADGRFYVAHSRMDGNAVGTSRDAQKGRMLSYGR</sequence>
<comment type="caution">
    <text evidence="4">The sequence shown here is derived from an EMBL/GenBank/DDBJ whole genome shotgun (WGS) entry which is preliminary data.</text>
</comment>
<protein>
    <recommendedName>
        <fullName evidence="3">Pyrrolo-quinoline quinone repeat domain-containing protein</fullName>
    </recommendedName>
</protein>
<proteinExistence type="predicted"/>